<comment type="caution">
    <text evidence="1">The sequence shown here is derived from an EMBL/GenBank/DDBJ whole genome shotgun (WGS) entry which is preliminary data.</text>
</comment>
<protein>
    <submittedName>
        <fullName evidence="1">Uncharacterized protein</fullName>
    </submittedName>
</protein>
<dbReference type="EMBL" id="REGW02000005">
    <property type="protein sequence ID" value="KAE8296811.1"/>
    <property type="molecule type" value="Genomic_DNA"/>
</dbReference>
<organism evidence="1 2">
    <name type="scientific">Larimichthys crocea</name>
    <name type="common">Large yellow croaker</name>
    <name type="synonym">Pseudosciaena crocea</name>
    <dbReference type="NCBI Taxonomy" id="215358"/>
    <lineage>
        <taxon>Eukaryota</taxon>
        <taxon>Metazoa</taxon>
        <taxon>Chordata</taxon>
        <taxon>Craniata</taxon>
        <taxon>Vertebrata</taxon>
        <taxon>Euteleostomi</taxon>
        <taxon>Actinopterygii</taxon>
        <taxon>Neopterygii</taxon>
        <taxon>Teleostei</taxon>
        <taxon>Neoteleostei</taxon>
        <taxon>Acanthomorphata</taxon>
        <taxon>Eupercaria</taxon>
        <taxon>Sciaenidae</taxon>
        <taxon>Larimichthys</taxon>
    </lineage>
</organism>
<accession>A0A6G0IZT9</accession>
<reference evidence="1 2" key="1">
    <citation type="submission" date="2019-07" db="EMBL/GenBank/DDBJ databases">
        <title>Chromosome genome assembly for large yellow croaker.</title>
        <authorList>
            <person name="Xiao S."/>
        </authorList>
    </citation>
    <scope>NUCLEOTIDE SEQUENCE [LARGE SCALE GENOMIC DNA]</scope>
    <source>
        <strain evidence="1">JMULYC20181020</strain>
        <tissue evidence="1">Muscle</tissue>
    </source>
</reference>
<dbReference type="AlphaFoldDB" id="A0A6G0IZT9"/>
<proteinExistence type="predicted"/>
<evidence type="ECO:0000313" key="1">
    <source>
        <dbReference type="EMBL" id="KAE8296811.1"/>
    </source>
</evidence>
<keyword evidence="2" id="KW-1185">Reference proteome</keyword>
<sequence>MKLILPSGIPDSVDNLKFEIQKHCGIEGEFRLQYMDNDFDQFMNLTSTADIQDKGTVKVIIPSEQSTQYDSIETRRACSLQALALYLNEDPEELVKEYGSKNPDETRRDLDETIIGIYVIKHPGADVDQLPEDVGIIVEGVEVLHGLRDVATACA</sequence>
<dbReference type="Proteomes" id="UP000424527">
    <property type="component" value="Unassembled WGS sequence"/>
</dbReference>
<name>A0A6G0IZT9_LARCR</name>
<evidence type="ECO:0000313" key="2">
    <source>
        <dbReference type="Proteomes" id="UP000424527"/>
    </source>
</evidence>
<gene>
    <name evidence="1" type="ORF">D5F01_LYC05577</name>
</gene>